<dbReference type="Proteomes" id="UP000254875">
    <property type="component" value="Unassembled WGS sequence"/>
</dbReference>
<comment type="caution">
    <text evidence="2">The sequence shown here is derived from an EMBL/GenBank/DDBJ whole genome shotgun (WGS) entry which is preliminary data.</text>
</comment>
<name>A0A370MXQ7_9BURK</name>
<accession>A0A370MXQ7</accession>
<proteinExistence type="predicted"/>
<feature type="compositionally biased region" description="Polar residues" evidence="1">
    <location>
        <begin position="172"/>
        <end position="184"/>
    </location>
</feature>
<organism evidence="2 3">
    <name type="scientific">Paraburkholderia lacunae</name>
    <dbReference type="NCBI Taxonomy" id="2211104"/>
    <lineage>
        <taxon>Bacteria</taxon>
        <taxon>Pseudomonadati</taxon>
        <taxon>Pseudomonadota</taxon>
        <taxon>Betaproteobacteria</taxon>
        <taxon>Burkholderiales</taxon>
        <taxon>Burkholderiaceae</taxon>
        <taxon>Paraburkholderia</taxon>
    </lineage>
</organism>
<sequence length="190" mass="21780">MKHSDFYIDLEFLGPAGFRWRCTDVGTRTVVAIQLDDDDPNWYRGPPYVAKEVVFDEHEIERCHLTDEEAIRAAIHEADTSELPGYPNDFVNHMMRARFEEPGAPYPHKGVLRFDRCTPDGEILHPYASSKDGARWIVRLYLPFQRTSSDMPERDFIALPIATAADVRARPNGQSETRSAVTDQRNTHHP</sequence>
<feature type="region of interest" description="Disordered" evidence="1">
    <location>
        <begin position="167"/>
        <end position="190"/>
    </location>
</feature>
<gene>
    <name evidence="2" type="ORF">DLM46_34740</name>
</gene>
<reference evidence="3" key="1">
    <citation type="submission" date="2018-05" db="EMBL/GenBank/DDBJ databases">
        <authorList>
            <person name="Feng T."/>
        </authorList>
    </citation>
    <scope>NUCLEOTIDE SEQUENCE [LARGE SCALE GENOMIC DNA]</scope>
    <source>
        <strain evidence="3">S27</strain>
    </source>
</reference>
<evidence type="ECO:0000313" key="3">
    <source>
        <dbReference type="Proteomes" id="UP000254875"/>
    </source>
</evidence>
<keyword evidence="3" id="KW-1185">Reference proteome</keyword>
<evidence type="ECO:0000256" key="1">
    <source>
        <dbReference type="SAM" id="MobiDB-lite"/>
    </source>
</evidence>
<protein>
    <submittedName>
        <fullName evidence="2">Uncharacterized protein</fullName>
    </submittedName>
</protein>
<dbReference type="RefSeq" id="WP_115108713.1">
    <property type="nucleotide sequence ID" value="NZ_QHKS01000039.1"/>
</dbReference>
<dbReference type="OrthoDB" id="5952532at2"/>
<dbReference type="EMBL" id="QHKS01000039">
    <property type="protein sequence ID" value="RDJ98106.1"/>
    <property type="molecule type" value="Genomic_DNA"/>
</dbReference>
<dbReference type="AlphaFoldDB" id="A0A370MXQ7"/>
<evidence type="ECO:0000313" key="2">
    <source>
        <dbReference type="EMBL" id="RDJ98106.1"/>
    </source>
</evidence>